<gene>
    <name evidence="1" type="ORF">NITMOv2_4386</name>
</gene>
<dbReference type="STRING" id="42253.NITMOv2_4386"/>
<dbReference type="RefSeq" id="WP_187299290.1">
    <property type="nucleotide sequence ID" value="NZ_CP011801.1"/>
</dbReference>
<accession>A0A0K2GIJ2</accession>
<protein>
    <submittedName>
        <fullName evidence="1">Uncharacterized protein</fullName>
    </submittedName>
</protein>
<name>A0A0K2GIJ2_NITMO</name>
<sequence>MNLAWNRFAAVPPVVGSLPKLDWFGFYHNPAQGARPDLSHIREAVLGK</sequence>
<dbReference type="EMBL" id="CP011801">
    <property type="protein sequence ID" value="ALA60761.1"/>
    <property type="molecule type" value="Genomic_DNA"/>
</dbReference>
<dbReference type="AlphaFoldDB" id="A0A0K2GIJ2"/>
<keyword evidence="2" id="KW-1185">Reference proteome</keyword>
<dbReference type="PATRIC" id="fig|42253.5.peg.4328"/>
<evidence type="ECO:0000313" key="2">
    <source>
        <dbReference type="Proteomes" id="UP000069205"/>
    </source>
</evidence>
<organism evidence="1 2">
    <name type="scientific">Nitrospira moscoviensis</name>
    <dbReference type="NCBI Taxonomy" id="42253"/>
    <lineage>
        <taxon>Bacteria</taxon>
        <taxon>Pseudomonadati</taxon>
        <taxon>Nitrospirota</taxon>
        <taxon>Nitrospiria</taxon>
        <taxon>Nitrospirales</taxon>
        <taxon>Nitrospiraceae</taxon>
        <taxon>Nitrospira</taxon>
    </lineage>
</organism>
<dbReference type="KEGG" id="nmv:NITMOv2_4386"/>
<dbReference type="Proteomes" id="UP000069205">
    <property type="component" value="Chromosome"/>
</dbReference>
<evidence type="ECO:0000313" key="1">
    <source>
        <dbReference type="EMBL" id="ALA60761.1"/>
    </source>
</evidence>
<reference evidence="1 2" key="1">
    <citation type="journal article" date="2015" name="Proc. Natl. Acad. Sci. U.S.A.">
        <title>Expanded metabolic versatility of ubiquitous nitrite-oxidizing bacteria from the genus Nitrospira.</title>
        <authorList>
            <person name="Koch H."/>
            <person name="Lucker S."/>
            <person name="Albertsen M."/>
            <person name="Kitzinger K."/>
            <person name="Herbold C."/>
            <person name="Spieck E."/>
            <person name="Nielsen P.H."/>
            <person name="Wagner M."/>
            <person name="Daims H."/>
        </authorList>
    </citation>
    <scope>NUCLEOTIDE SEQUENCE [LARGE SCALE GENOMIC DNA]</scope>
    <source>
        <strain evidence="1 2">NSP M-1</strain>
    </source>
</reference>
<proteinExistence type="predicted"/>